<dbReference type="GO" id="GO:0004109">
    <property type="term" value="F:coproporphyrinogen oxidase activity"/>
    <property type="evidence" value="ECO:0007669"/>
    <property type="project" value="InterPro"/>
</dbReference>
<dbReference type="InterPro" id="IPR010723">
    <property type="entry name" value="HemN_C"/>
</dbReference>
<keyword evidence="5" id="KW-1185">Reference proteome</keyword>
<dbReference type="SMART" id="SM00729">
    <property type="entry name" value="Elp3"/>
    <property type="match status" value="1"/>
</dbReference>
<evidence type="ECO:0000256" key="1">
    <source>
        <dbReference type="ARBA" id="ARBA00006100"/>
    </source>
</evidence>
<comment type="function">
    <text evidence="3">Probably acts as a heme chaperone, transferring heme to an unknown acceptor. Binds one molecule of heme per monomer, possibly covalently. Binds 1 [4Fe-4S] cluster. The cluster is coordinated with 3 cysteines and an exchangeable S-adenosyl-L-methionine.</text>
</comment>
<dbReference type="InterPro" id="IPR023404">
    <property type="entry name" value="rSAM_horseshoe"/>
</dbReference>
<reference evidence="5" key="2">
    <citation type="submission" date="2016-01" db="EMBL/GenBank/DDBJ databases">
        <title>Six Aerococcus type strain genome sequencing and assembly using PacBio and Illumina Hiseq.</title>
        <authorList>
            <person name="Carkaci D."/>
            <person name="Dargis R."/>
            <person name="Nielsen X.C."/>
            <person name="Skovgaard O."/>
            <person name="Fuursted K."/>
            <person name="Christensen J.J."/>
        </authorList>
    </citation>
    <scope>NUCLEOTIDE SEQUENCE [LARGE SCALE GENOMIC DNA]</scope>
    <source>
        <strain evidence="5">CCUG42038B</strain>
    </source>
</reference>
<reference evidence="4 5" key="1">
    <citation type="journal article" date="2016" name="Genome Announc.">
        <title>Complete Genome Sequences of Aerococcus christensenii CCUG 28831T, Aerococcus sanguinicola CCUG 43001T, Aerococcus urinae CCUG 36881T, Aerococcus urinaeequi CCUG 28094T, Aerococcus urinaehominis CCUG 42038 BT, and Aerococcus viridans CCUG 4311T.</title>
        <authorList>
            <person name="Carkaci D."/>
            <person name="Dargis R."/>
            <person name="Nielsen X.C."/>
            <person name="Skovgaard O."/>
            <person name="Fuursted K."/>
            <person name="Christensen J.J."/>
        </authorList>
    </citation>
    <scope>NUCLEOTIDE SEQUENCE [LARGE SCALE GENOMIC DNA]</scope>
    <source>
        <strain evidence="4 5">CCUG42038B</strain>
    </source>
</reference>
<dbReference type="GO" id="GO:0005737">
    <property type="term" value="C:cytoplasm"/>
    <property type="evidence" value="ECO:0007669"/>
    <property type="project" value="UniProtKB-SubCell"/>
</dbReference>
<dbReference type="Pfam" id="PF04055">
    <property type="entry name" value="Radical_SAM"/>
    <property type="match status" value="1"/>
</dbReference>
<dbReference type="RefSeq" id="WP_067977559.1">
    <property type="nucleotide sequence ID" value="NZ_CP014163.1"/>
</dbReference>
<dbReference type="PANTHER" id="PTHR13932:SF5">
    <property type="entry name" value="RADICAL S-ADENOSYL METHIONINE DOMAIN-CONTAINING PROTEIN 1, MITOCHONDRIAL"/>
    <property type="match status" value="1"/>
</dbReference>
<dbReference type="InterPro" id="IPR007197">
    <property type="entry name" value="rSAM"/>
</dbReference>
<evidence type="ECO:0000256" key="3">
    <source>
        <dbReference type="RuleBase" id="RU364116"/>
    </source>
</evidence>
<dbReference type="SUPFAM" id="SSF102114">
    <property type="entry name" value="Radical SAM enzymes"/>
    <property type="match status" value="1"/>
</dbReference>
<dbReference type="InterPro" id="IPR058240">
    <property type="entry name" value="rSAM_sf"/>
</dbReference>
<evidence type="ECO:0000313" key="4">
    <source>
        <dbReference type="EMBL" id="AMB98816.1"/>
    </source>
</evidence>
<evidence type="ECO:0000256" key="2">
    <source>
        <dbReference type="ARBA" id="ARBA00017228"/>
    </source>
</evidence>
<keyword evidence="3" id="KW-0004">4Fe-4S</keyword>
<dbReference type="GO" id="GO:0051539">
    <property type="term" value="F:4 iron, 4 sulfur cluster binding"/>
    <property type="evidence" value="ECO:0007669"/>
    <property type="project" value="UniProtKB-UniRule"/>
</dbReference>
<dbReference type="InterPro" id="IPR034505">
    <property type="entry name" value="Coproporphyrinogen-III_oxidase"/>
</dbReference>
<accession>A0A109RG98</accession>
<dbReference type="SFLD" id="SFLDF00562">
    <property type="entry name" value="HemN-like__clustered_with_heat"/>
    <property type="match status" value="1"/>
</dbReference>
<dbReference type="KEGG" id="auh:AWM75_01875"/>
<dbReference type="GO" id="GO:0046872">
    <property type="term" value="F:metal ion binding"/>
    <property type="evidence" value="ECO:0007669"/>
    <property type="project" value="UniProtKB-UniRule"/>
</dbReference>
<dbReference type="SFLD" id="SFLDF00288">
    <property type="entry name" value="HemN-like__clustered_with_nucl"/>
    <property type="match status" value="1"/>
</dbReference>
<organism evidence="4 5">
    <name type="scientific">Aerococcus urinaehominis</name>
    <dbReference type="NCBI Taxonomy" id="128944"/>
    <lineage>
        <taxon>Bacteria</taxon>
        <taxon>Bacillati</taxon>
        <taxon>Bacillota</taxon>
        <taxon>Bacilli</taxon>
        <taxon>Lactobacillales</taxon>
        <taxon>Aerococcaceae</taxon>
        <taxon>Aerococcus</taxon>
    </lineage>
</organism>
<name>A0A109RG98_9LACT</name>
<keyword evidence="3" id="KW-0411">Iron-sulfur</keyword>
<keyword evidence="3" id="KW-0143">Chaperone</keyword>
<keyword evidence="3" id="KW-0949">S-adenosyl-L-methionine</keyword>
<dbReference type="CDD" id="cd01335">
    <property type="entry name" value="Radical_SAM"/>
    <property type="match status" value="1"/>
</dbReference>
<dbReference type="PANTHER" id="PTHR13932">
    <property type="entry name" value="COPROPORPHYRINIGEN III OXIDASE"/>
    <property type="match status" value="1"/>
</dbReference>
<dbReference type="OrthoDB" id="9808022at2"/>
<dbReference type="SFLD" id="SFLDS00029">
    <property type="entry name" value="Radical_SAM"/>
    <property type="match status" value="1"/>
</dbReference>
<protein>
    <recommendedName>
        <fullName evidence="2 3">Heme chaperone HemW</fullName>
    </recommendedName>
</protein>
<keyword evidence="3" id="KW-0479">Metal-binding</keyword>
<gene>
    <name evidence="4" type="ORF">AWM75_01875</name>
</gene>
<dbReference type="Pfam" id="PF06969">
    <property type="entry name" value="HemN_C"/>
    <property type="match status" value="1"/>
</dbReference>
<comment type="subcellular location">
    <subcellularLocation>
        <location evidence="3">Cytoplasm</location>
    </subcellularLocation>
</comment>
<dbReference type="NCBIfam" id="TIGR00539">
    <property type="entry name" value="hemN_rel"/>
    <property type="match status" value="1"/>
</dbReference>
<dbReference type="GO" id="GO:0006779">
    <property type="term" value="P:porphyrin-containing compound biosynthetic process"/>
    <property type="evidence" value="ECO:0007669"/>
    <property type="project" value="InterPro"/>
</dbReference>
<comment type="similarity">
    <text evidence="1">Belongs to the anaerobic coproporphyrinogen-III oxidase family. HemW subfamily.</text>
</comment>
<sequence length="391" mass="45180">MDYQLLTHQADSRSIYIHIPFCSHICYYCDFNKVYIEGQPVDQYVDSLIREMQAYRDALARQPIETIYIGGGTPSTLTSDQLERLFTALNQLITLAPDYEFTFETNPNDITADKLETLKKVGVNRLSMGIQSFDDNLLEKIGRTHRAQQAIDAVKLAQEIGFDNISVDLIFRLPGQSLANFKASLDQALALDLPHYSIYSLILEQKTVFYNLMRQGKLPLPSQDEEADMFELAIQSMEKSGRHHYEISNYGKPGYESKHNLAYWDNSYYYGFGAGAHGYLNGYRYANHGPIQHYLKAVEDQGHAIIHERYLDRKQEIEEEMFLGLRKHKGVSRQVFKDRFGCDFYEDIYKDTIDHLLDQDLVVLTADRLYLTHHGMFIGNEVFQAFLIDEE</sequence>
<dbReference type="SFLD" id="SFLDG01082">
    <property type="entry name" value="B12-binding_domain_containing"/>
    <property type="match status" value="1"/>
</dbReference>
<proteinExistence type="inferred from homology"/>
<evidence type="ECO:0000313" key="5">
    <source>
        <dbReference type="Proteomes" id="UP000062260"/>
    </source>
</evidence>
<dbReference type="InterPro" id="IPR004559">
    <property type="entry name" value="HemW-like"/>
</dbReference>
<dbReference type="PROSITE" id="PS51918">
    <property type="entry name" value="RADICAL_SAM"/>
    <property type="match status" value="1"/>
</dbReference>
<dbReference type="AlphaFoldDB" id="A0A109RG98"/>
<dbReference type="Gene3D" id="3.80.30.20">
    <property type="entry name" value="tm_1862 like domain"/>
    <property type="match status" value="1"/>
</dbReference>
<dbReference type="EMBL" id="CP014163">
    <property type="protein sequence ID" value="AMB98816.1"/>
    <property type="molecule type" value="Genomic_DNA"/>
</dbReference>
<keyword evidence="3" id="KW-0408">Iron</keyword>
<dbReference type="STRING" id="128944.AWM75_01875"/>
<dbReference type="Proteomes" id="UP000062260">
    <property type="component" value="Chromosome"/>
</dbReference>
<dbReference type="SFLD" id="SFLDG01065">
    <property type="entry name" value="anaerobic_coproporphyrinogen-I"/>
    <property type="match status" value="1"/>
</dbReference>
<keyword evidence="3" id="KW-0963">Cytoplasm</keyword>
<dbReference type="InterPro" id="IPR006638">
    <property type="entry name" value="Elp3/MiaA/NifB-like_rSAM"/>
</dbReference>
<keyword evidence="3" id="KW-0349">Heme</keyword>